<evidence type="ECO:0000313" key="7">
    <source>
        <dbReference type="EMBL" id="MFC5475079.1"/>
    </source>
</evidence>
<dbReference type="Gene3D" id="3.30.1490.330">
    <property type="match status" value="1"/>
</dbReference>
<reference evidence="8" key="1">
    <citation type="journal article" date="2019" name="Int. J. Syst. Evol. Microbiol.">
        <title>The Global Catalogue of Microorganisms (GCM) 10K type strain sequencing project: providing services to taxonomists for standard genome sequencing and annotation.</title>
        <authorList>
            <consortium name="The Broad Institute Genomics Platform"/>
            <consortium name="The Broad Institute Genome Sequencing Center for Infectious Disease"/>
            <person name="Wu L."/>
            <person name="Ma J."/>
        </authorList>
    </citation>
    <scope>NUCLEOTIDE SEQUENCE [LARGE SCALE GENOMIC DNA]</scope>
    <source>
        <strain evidence="8">JCM 17066</strain>
    </source>
</reference>
<feature type="domain" description="Glutathionylspermidine synthase pre-ATP-grasp-like" evidence="6">
    <location>
        <begin position="12"/>
        <end position="379"/>
    </location>
</feature>
<dbReference type="EMBL" id="JBHSMT010000026">
    <property type="protein sequence ID" value="MFC5475079.1"/>
    <property type="molecule type" value="Genomic_DNA"/>
</dbReference>
<keyword evidence="1 7" id="KW-0436">Ligase</keyword>
<dbReference type="GO" id="GO:0016874">
    <property type="term" value="F:ligase activity"/>
    <property type="evidence" value="ECO:0007669"/>
    <property type="project" value="UniProtKB-KW"/>
</dbReference>
<dbReference type="InterPro" id="IPR016185">
    <property type="entry name" value="PreATP-grasp_dom_sf"/>
</dbReference>
<evidence type="ECO:0000256" key="5">
    <source>
        <dbReference type="ARBA" id="ARBA00022842"/>
    </source>
</evidence>
<evidence type="ECO:0000256" key="3">
    <source>
        <dbReference type="ARBA" id="ARBA00022741"/>
    </source>
</evidence>
<dbReference type="InterPro" id="IPR005494">
    <property type="entry name" value="GSPS_pre-ATP-grasp-like_dom"/>
</dbReference>
<name>A0ABW0MA30_9BURK</name>
<dbReference type="Pfam" id="PF03738">
    <property type="entry name" value="GSP_synth"/>
    <property type="match status" value="1"/>
</dbReference>
<comment type="caution">
    <text evidence="7">The sequence shown here is derived from an EMBL/GenBank/DDBJ whole genome shotgun (WGS) entry which is preliminary data.</text>
</comment>
<sequence length="381" mass="43670">MIRESLTPRPGWQSQFEALGFNYHSIDGLYWDERYAYRFTAAQIDAVEDVTSELHQMALQAVEHVIAHERLAQFAIPEPFWKLIEDSWREKEFSLYGRFDLSWDGQGPPKLLEYNADTPTGLVESSVAQWYWLQDVFPDADQFNSIHEKLVAQWQTLATRHQGKGLLHFACIGGHEEDEGNLAYLRDTAIQAGFATKQLAIEDIGWDQRHGEFVDDFDLKIDNLFKLYPWEWLCREQFAAHLPARPLRLIEPAWKMVLSNKAILPVLWELFPGHPNLLPAFFDAWRISGDFVKKPLYSREGENITIYTAGQVIHQPGQYGAEGYVYQAFAPQPKFDDGITPAYTSVGSWVVGDAPAGIGIREDVSLITKDTSRFIPHYFVD</sequence>
<protein>
    <submittedName>
        <fullName evidence="7">Glutathionylspermidine synthase family protein</fullName>
        <ecNumber evidence="7">6.3.1.-</ecNumber>
    </submittedName>
</protein>
<evidence type="ECO:0000313" key="8">
    <source>
        <dbReference type="Proteomes" id="UP001596045"/>
    </source>
</evidence>
<evidence type="ECO:0000259" key="6">
    <source>
        <dbReference type="Pfam" id="PF03738"/>
    </source>
</evidence>
<accession>A0ABW0MA30</accession>
<dbReference type="EC" id="6.3.1.-" evidence="7"/>
<gene>
    <name evidence="7" type="ORF">ACFPM8_14045</name>
</gene>
<keyword evidence="2" id="KW-0479">Metal-binding</keyword>
<evidence type="ECO:0000256" key="2">
    <source>
        <dbReference type="ARBA" id="ARBA00022723"/>
    </source>
</evidence>
<dbReference type="RefSeq" id="WP_378998186.1">
    <property type="nucleotide sequence ID" value="NZ_JBHSMT010000026.1"/>
</dbReference>
<keyword evidence="8" id="KW-1185">Reference proteome</keyword>
<evidence type="ECO:0000256" key="1">
    <source>
        <dbReference type="ARBA" id="ARBA00022598"/>
    </source>
</evidence>
<keyword evidence="4" id="KW-0067">ATP-binding</keyword>
<organism evidence="7 8">
    <name type="scientific">Paraherbaspirillum soli</name>
    <dbReference type="NCBI Taxonomy" id="631222"/>
    <lineage>
        <taxon>Bacteria</taxon>
        <taxon>Pseudomonadati</taxon>
        <taxon>Pseudomonadota</taxon>
        <taxon>Betaproteobacteria</taxon>
        <taxon>Burkholderiales</taxon>
        <taxon>Oxalobacteraceae</taxon>
        <taxon>Paraherbaspirillum</taxon>
    </lineage>
</organism>
<dbReference type="SUPFAM" id="SSF56059">
    <property type="entry name" value="Glutathione synthetase ATP-binding domain-like"/>
    <property type="match status" value="1"/>
</dbReference>
<proteinExistence type="predicted"/>
<dbReference type="SUPFAM" id="SSF52440">
    <property type="entry name" value="PreATP-grasp domain"/>
    <property type="match status" value="1"/>
</dbReference>
<evidence type="ECO:0000256" key="4">
    <source>
        <dbReference type="ARBA" id="ARBA00022840"/>
    </source>
</evidence>
<keyword evidence="3" id="KW-0547">Nucleotide-binding</keyword>
<keyword evidence="5" id="KW-0460">Magnesium</keyword>
<dbReference type="Proteomes" id="UP001596045">
    <property type="component" value="Unassembled WGS sequence"/>
</dbReference>